<dbReference type="InterPro" id="IPR044730">
    <property type="entry name" value="RNase_H-like_dom_plant"/>
</dbReference>
<dbReference type="GO" id="GO:0004523">
    <property type="term" value="F:RNA-DNA hybrid ribonuclease activity"/>
    <property type="evidence" value="ECO:0007669"/>
    <property type="project" value="InterPro"/>
</dbReference>
<dbReference type="Proteomes" id="UP000265520">
    <property type="component" value="Unassembled WGS sequence"/>
</dbReference>
<sequence length="68" mass="7464">MIKWVPPKPHFVRLNTDGAYKDNHKAGCGGVIRGSQGEWIGGFAKCVGTCSVFVAELWGVLEGLRYVR</sequence>
<keyword evidence="3" id="KW-1185">Reference proteome</keyword>
<dbReference type="SUPFAM" id="SSF53098">
    <property type="entry name" value="Ribonuclease H-like"/>
    <property type="match status" value="1"/>
</dbReference>
<accession>A0A392T365</accession>
<dbReference type="InterPro" id="IPR012337">
    <property type="entry name" value="RNaseH-like_sf"/>
</dbReference>
<reference evidence="2 3" key="1">
    <citation type="journal article" date="2018" name="Front. Plant Sci.">
        <title>Red Clover (Trifolium pratense) and Zigzag Clover (T. medium) - A Picture of Genomic Similarities and Differences.</title>
        <authorList>
            <person name="Dluhosova J."/>
            <person name="Istvanek J."/>
            <person name="Nedelnik J."/>
            <person name="Repkova J."/>
        </authorList>
    </citation>
    <scope>NUCLEOTIDE SEQUENCE [LARGE SCALE GENOMIC DNA]</scope>
    <source>
        <strain evidence="3">cv. 10/8</strain>
        <tissue evidence="2">Leaf</tissue>
    </source>
</reference>
<dbReference type="GO" id="GO:0003676">
    <property type="term" value="F:nucleic acid binding"/>
    <property type="evidence" value="ECO:0007669"/>
    <property type="project" value="InterPro"/>
</dbReference>
<evidence type="ECO:0000259" key="1">
    <source>
        <dbReference type="Pfam" id="PF13456"/>
    </source>
</evidence>
<dbReference type="PANTHER" id="PTHR47723">
    <property type="entry name" value="OS05G0353850 PROTEIN"/>
    <property type="match status" value="1"/>
</dbReference>
<organism evidence="2 3">
    <name type="scientific">Trifolium medium</name>
    <dbReference type="NCBI Taxonomy" id="97028"/>
    <lineage>
        <taxon>Eukaryota</taxon>
        <taxon>Viridiplantae</taxon>
        <taxon>Streptophyta</taxon>
        <taxon>Embryophyta</taxon>
        <taxon>Tracheophyta</taxon>
        <taxon>Spermatophyta</taxon>
        <taxon>Magnoliopsida</taxon>
        <taxon>eudicotyledons</taxon>
        <taxon>Gunneridae</taxon>
        <taxon>Pentapetalae</taxon>
        <taxon>rosids</taxon>
        <taxon>fabids</taxon>
        <taxon>Fabales</taxon>
        <taxon>Fabaceae</taxon>
        <taxon>Papilionoideae</taxon>
        <taxon>50 kb inversion clade</taxon>
        <taxon>NPAAA clade</taxon>
        <taxon>Hologalegina</taxon>
        <taxon>IRL clade</taxon>
        <taxon>Trifolieae</taxon>
        <taxon>Trifolium</taxon>
    </lineage>
</organism>
<comment type="caution">
    <text evidence="2">The sequence shown here is derived from an EMBL/GenBank/DDBJ whole genome shotgun (WGS) entry which is preliminary data.</text>
</comment>
<feature type="non-terminal residue" evidence="2">
    <location>
        <position position="68"/>
    </location>
</feature>
<evidence type="ECO:0000313" key="3">
    <source>
        <dbReference type="Proteomes" id="UP000265520"/>
    </source>
</evidence>
<proteinExistence type="predicted"/>
<dbReference type="InterPro" id="IPR002156">
    <property type="entry name" value="RNaseH_domain"/>
</dbReference>
<protein>
    <submittedName>
        <fullName evidence="2">Ribonuclease H protein</fullName>
    </submittedName>
</protein>
<dbReference type="Pfam" id="PF13456">
    <property type="entry name" value="RVT_3"/>
    <property type="match status" value="1"/>
</dbReference>
<dbReference type="EMBL" id="LXQA010484493">
    <property type="protein sequence ID" value="MCI54745.1"/>
    <property type="molecule type" value="Genomic_DNA"/>
</dbReference>
<dbReference type="AlphaFoldDB" id="A0A392T365"/>
<feature type="domain" description="RNase H type-1" evidence="1">
    <location>
        <begin position="15"/>
        <end position="66"/>
    </location>
</feature>
<dbReference type="CDD" id="cd06222">
    <property type="entry name" value="RNase_H_like"/>
    <property type="match status" value="1"/>
</dbReference>
<dbReference type="InterPro" id="IPR036397">
    <property type="entry name" value="RNaseH_sf"/>
</dbReference>
<evidence type="ECO:0000313" key="2">
    <source>
        <dbReference type="EMBL" id="MCI54745.1"/>
    </source>
</evidence>
<dbReference type="Gene3D" id="3.30.420.10">
    <property type="entry name" value="Ribonuclease H-like superfamily/Ribonuclease H"/>
    <property type="match status" value="1"/>
</dbReference>
<dbReference type="PANTHER" id="PTHR47723:SF19">
    <property type="entry name" value="POLYNUCLEOTIDYL TRANSFERASE, RIBONUCLEASE H-LIKE SUPERFAMILY PROTEIN"/>
    <property type="match status" value="1"/>
</dbReference>
<name>A0A392T365_9FABA</name>
<dbReference type="InterPro" id="IPR053151">
    <property type="entry name" value="RNase_H-like"/>
</dbReference>